<organism evidence="2 3">
    <name type="scientific">Roseateles aquae</name>
    <dbReference type="NCBI Taxonomy" id="3077235"/>
    <lineage>
        <taxon>Bacteria</taxon>
        <taxon>Pseudomonadati</taxon>
        <taxon>Pseudomonadota</taxon>
        <taxon>Betaproteobacteria</taxon>
        <taxon>Burkholderiales</taxon>
        <taxon>Sphaerotilaceae</taxon>
        <taxon>Roseateles</taxon>
    </lineage>
</organism>
<evidence type="ECO:0000256" key="1">
    <source>
        <dbReference type="SAM" id="SignalP"/>
    </source>
</evidence>
<keyword evidence="3" id="KW-1185">Reference proteome</keyword>
<name>A0ABU3PGK7_9BURK</name>
<feature type="chain" id="PRO_5047455114" evidence="1">
    <location>
        <begin position="30"/>
        <end position="287"/>
    </location>
</feature>
<protein>
    <submittedName>
        <fullName evidence="2">Phosphate/phosphite/phosphonate ABC transporter substrate-binding protein</fullName>
    </submittedName>
</protein>
<dbReference type="SUPFAM" id="SSF53850">
    <property type="entry name" value="Periplasmic binding protein-like II"/>
    <property type="match status" value="1"/>
</dbReference>
<evidence type="ECO:0000313" key="2">
    <source>
        <dbReference type="EMBL" id="MDT9001712.1"/>
    </source>
</evidence>
<reference evidence="2" key="1">
    <citation type="submission" date="2023-09" db="EMBL/GenBank/DDBJ databases">
        <title>Paucibacter sp. APW11 Genome sequencing and assembly.</title>
        <authorList>
            <person name="Kim I."/>
        </authorList>
    </citation>
    <scope>NUCLEOTIDE SEQUENCE</scope>
    <source>
        <strain evidence="2">APW11</strain>
    </source>
</reference>
<dbReference type="Gene3D" id="3.40.190.10">
    <property type="entry name" value="Periplasmic binding protein-like II"/>
    <property type="match status" value="2"/>
</dbReference>
<evidence type="ECO:0000313" key="3">
    <source>
        <dbReference type="Proteomes" id="UP001246372"/>
    </source>
</evidence>
<keyword evidence="1" id="KW-0732">Signal</keyword>
<proteinExistence type="predicted"/>
<accession>A0ABU3PGK7</accession>
<feature type="signal peptide" evidence="1">
    <location>
        <begin position="1"/>
        <end position="29"/>
    </location>
</feature>
<dbReference type="PANTHER" id="PTHR35841">
    <property type="entry name" value="PHOSPHONATES-BINDING PERIPLASMIC PROTEIN"/>
    <property type="match status" value="1"/>
</dbReference>
<comment type="caution">
    <text evidence="2">The sequence shown here is derived from an EMBL/GenBank/DDBJ whole genome shotgun (WGS) entry which is preliminary data.</text>
</comment>
<dbReference type="PANTHER" id="PTHR35841:SF1">
    <property type="entry name" value="PHOSPHONATES-BINDING PERIPLASMIC PROTEIN"/>
    <property type="match status" value="1"/>
</dbReference>
<gene>
    <name evidence="2" type="ORF">RQP53_20715</name>
</gene>
<dbReference type="Pfam" id="PF12974">
    <property type="entry name" value="Phosphonate-bd"/>
    <property type="match status" value="1"/>
</dbReference>
<sequence length="287" mass="31273">MMKILSTPRRWLAGLLVAGGLLAAVPALADEAGYRFSPVNQANIQLAASYWNPIISYVSEKSGVKLSLKLGRTSADTTAFVLAQEVDFVFSNHLFSPEREQLGWKVFGRRLTPALHSQIIVPADSPITELSQLAGKDVAFPGPEAFVAYKVSYAQLLNKKIDVRVVFGGNMDGALAQLFSGKVAAVGANSQLAEGYARRESKKYRVLWSSEPFHDLALMVSARVPDKDAKAVAQAFVTMHKDPRGLEILTQASQLVGLTAEAHFIASDGSEYAPYRRFYQSAPAQLR</sequence>
<dbReference type="EMBL" id="JAVXZY010000010">
    <property type="protein sequence ID" value="MDT9001712.1"/>
    <property type="molecule type" value="Genomic_DNA"/>
</dbReference>
<dbReference type="Proteomes" id="UP001246372">
    <property type="component" value="Unassembled WGS sequence"/>
</dbReference>
<dbReference type="RefSeq" id="WP_315652592.1">
    <property type="nucleotide sequence ID" value="NZ_JAVXZY010000010.1"/>
</dbReference>